<feature type="binding site" description="axial binding residue" evidence="9">
    <location>
        <position position="511"/>
    </location>
    <ligand>
        <name>heme</name>
        <dbReference type="ChEBI" id="CHEBI:30413"/>
    </ligand>
    <ligandPart>
        <name>Fe</name>
        <dbReference type="ChEBI" id="CHEBI:18248"/>
    </ligandPart>
</feature>
<dbReference type="Pfam" id="PF00067">
    <property type="entry name" value="p450"/>
    <property type="match status" value="1"/>
</dbReference>
<evidence type="ECO:0000313" key="13">
    <source>
        <dbReference type="Proteomes" id="UP000594638"/>
    </source>
</evidence>
<evidence type="ECO:0000256" key="3">
    <source>
        <dbReference type="ARBA" id="ARBA00010617"/>
    </source>
</evidence>
<comment type="subcellular location">
    <subcellularLocation>
        <location evidence="2">Membrane</location>
        <topology evidence="2">Single-pass membrane protein</topology>
    </subcellularLocation>
</comment>
<gene>
    <name evidence="12" type="ORF">OLEA9_A018004</name>
</gene>
<dbReference type="GO" id="GO:0016020">
    <property type="term" value="C:membrane"/>
    <property type="evidence" value="ECO:0007669"/>
    <property type="project" value="UniProtKB-SubCell"/>
</dbReference>
<dbReference type="GO" id="GO:0016705">
    <property type="term" value="F:oxidoreductase activity, acting on paired donors, with incorporation or reduction of molecular oxygen"/>
    <property type="evidence" value="ECO:0007669"/>
    <property type="project" value="InterPro"/>
</dbReference>
<proteinExistence type="inferred from homology"/>
<dbReference type="EMBL" id="CACTIH010009159">
    <property type="protein sequence ID" value="CAA3026411.1"/>
    <property type="molecule type" value="Genomic_DNA"/>
</dbReference>
<accession>A0A8S0V5P3</accession>
<dbReference type="OrthoDB" id="507451at2759"/>
<comment type="cofactor">
    <cofactor evidence="1 9">
        <name>heme</name>
        <dbReference type="ChEBI" id="CHEBI:30413"/>
    </cofactor>
</comment>
<dbReference type="SUPFAM" id="SSF48264">
    <property type="entry name" value="Cytochrome P450"/>
    <property type="match status" value="1"/>
</dbReference>
<evidence type="ECO:0000313" key="12">
    <source>
        <dbReference type="EMBL" id="CAA3026411.1"/>
    </source>
</evidence>
<dbReference type="InterPro" id="IPR002401">
    <property type="entry name" value="Cyt_P450_E_grp-I"/>
</dbReference>
<keyword evidence="6 10" id="KW-0560">Oxidoreductase</keyword>
<dbReference type="GO" id="GO:0020037">
    <property type="term" value="F:heme binding"/>
    <property type="evidence" value="ECO:0007669"/>
    <property type="project" value="InterPro"/>
</dbReference>
<keyword evidence="11" id="KW-0812">Transmembrane</keyword>
<dbReference type="Gene3D" id="1.10.630.10">
    <property type="entry name" value="Cytochrome P450"/>
    <property type="match status" value="1"/>
</dbReference>
<evidence type="ECO:0000256" key="9">
    <source>
        <dbReference type="PIRSR" id="PIRSR602401-1"/>
    </source>
</evidence>
<dbReference type="Proteomes" id="UP000594638">
    <property type="component" value="Unassembled WGS sequence"/>
</dbReference>
<evidence type="ECO:0000256" key="2">
    <source>
        <dbReference type="ARBA" id="ARBA00004167"/>
    </source>
</evidence>
<keyword evidence="11" id="KW-0472">Membrane</keyword>
<name>A0A8S0V5P3_OLEEU</name>
<dbReference type="PRINTS" id="PR00385">
    <property type="entry name" value="P450"/>
</dbReference>
<dbReference type="Gramene" id="OE9A018004T1">
    <property type="protein sequence ID" value="OE9A018004C1"/>
    <property type="gene ID" value="OE9A018004"/>
</dbReference>
<dbReference type="PANTHER" id="PTHR24292:SF54">
    <property type="entry name" value="CYP9F3-RELATED"/>
    <property type="match status" value="1"/>
</dbReference>
<dbReference type="PANTHER" id="PTHR24292">
    <property type="entry name" value="CYTOCHROME P450"/>
    <property type="match status" value="1"/>
</dbReference>
<dbReference type="InterPro" id="IPR001128">
    <property type="entry name" value="Cyt_P450"/>
</dbReference>
<keyword evidence="4 9" id="KW-0349">Heme</keyword>
<sequence>MTTNSLGLDASGLLAGLALVLTAACVYFHLKAFSYWSSRGIRGPTPWPIFGTNIYYLLGNKLEVDTRWRKEFGKTYGIYEGYLPTLRTSDNELIKSVFVKQHSSFTDRNNKFTHEPVQRSWLLWSDGERWANQRALVSPMFSSAKMRPWVPLMSSCFDHFRTEVDSRLAKQKQKQKHDKNVTLNKTDLGCLLLDLISSSFFGLRVDTYKDTTNEFLVQARAFAKLTFARFLGWLLLPRPVARYFEYELVPYKRYEYFDLLTKRIVEERRTKRQGPQKQDFVQLFLDAKLPDSYEPVFNSDDDREAHYNDQMKHEQLEEVQRGHASGARMFKKFTDLEIRGQMTFMFVAGFETTTSTINFCLYELAHKPHLQQVLLDELVTAFGGRKQAQEVATRGFSSLRDNKETIDLLVGLKCLDAFASETLRLYAPIIEVNRLVSEEGGVSIPGDSVGQSKPIYLERGTPVSVNPFILHRDDDYFPSPTEFQLDRFLPENRDKIKGSTFMPFGLGPRHCVGMRFALLSVKLIIARTILNYVISPGPNTTIYPPAGFQQNFIFLLPHANDFRVSSRVLIGDEEEDNGTDHHLSSCE</sequence>
<evidence type="ECO:0000256" key="4">
    <source>
        <dbReference type="ARBA" id="ARBA00022617"/>
    </source>
</evidence>
<evidence type="ECO:0000256" key="11">
    <source>
        <dbReference type="SAM" id="Phobius"/>
    </source>
</evidence>
<keyword evidence="7 9" id="KW-0408">Iron</keyword>
<evidence type="ECO:0000256" key="6">
    <source>
        <dbReference type="ARBA" id="ARBA00023002"/>
    </source>
</evidence>
<evidence type="ECO:0000256" key="7">
    <source>
        <dbReference type="ARBA" id="ARBA00023004"/>
    </source>
</evidence>
<keyword evidence="5 9" id="KW-0479">Metal-binding</keyword>
<dbReference type="AlphaFoldDB" id="A0A8S0V5P3"/>
<organism evidence="12 13">
    <name type="scientific">Olea europaea subsp. europaea</name>
    <dbReference type="NCBI Taxonomy" id="158383"/>
    <lineage>
        <taxon>Eukaryota</taxon>
        <taxon>Viridiplantae</taxon>
        <taxon>Streptophyta</taxon>
        <taxon>Embryophyta</taxon>
        <taxon>Tracheophyta</taxon>
        <taxon>Spermatophyta</taxon>
        <taxon>Magnoliopsida</taxon>
        <taxon>eudicotyledons</taxon>
        <taxon>Gunneridae</taxon>
        <taxon>Pentapetalae</taxon>
        <taxon>asterids</taxon>
        <taxon>lamiids</taxon>
        <taxon>Lamiales</taxon>
        <taxon>Oleaceae</taxon>
        <taxon>Oleeae</taxon>
        <taxon>Olea</taxon>
    </lineage>
</organism>
<evidence type="ECO:0000256" key="8">
    <source>
        <dbReference type="ARBA" id="ARBA00023033"/>
    </source>
</evidence>
<keyword evidence="8 10" id="KW-0503">Monooxygenase</keyword>
<dbReference type="InterPro" id="IPR050476">
    <property type="entry name" value="Insect_CytP450_Detox"/>
</dbReference>
<dbReference type="InterPro" id="IPR017972">
    <property type="entry name" value="Cyt_P450_CS"/>
</dbReference>
<keyword evidence="13" id="KW-1185">Reference proteome</keyword>
<comment type="caution">
    <text evidence="12">The sequence shown here is derived from an EMBL/GenBank/DDBJ whole genome shotgun (WGS) entry which is preliminary data.</text>
</comment>
<dbReference type="PRINTS" id="PR00463">
    <property type="entry name" value="EP450I"/>
</dbReference>
<dbReference type="PROSITE" id="PS00086">
    <property type="entry name" value="CYTOCHROME_P450"/>
    <property type="match status" value="1"/>
</dbReference>
<feature type="transmembrane region" description="Helical" evidence="11">
    <location>
        <begin position="12"/>
        <end position="30"/>
    </location>
</feature>
<evidence type="ECO:0000256" key="10">
    <source>
        <dbReference type="RuleBase" id="RU000461"/>
    </source>
</evidence>
<dbReference type="GO" id="GO:0005506">
    <property type="term" value="F:iron ion binding"/>
    <property type="evidence" value="ECO:0007669"/>
    <property type="project" value="InterPro"/>
</dbReference>
<reference evidence="12 13" key="1">
    <citation type="submission" date="2019-12" db="EMBL/GenBank/DDBJ databases">
        <authorList>
            <person name="Alioto T."/>
            <person name="Alioto T."/>
            <person name="Gomez Garrido J."/>
        </authorList>
    </citation>
    <scope>NUCLEOTIDE SEQUENCE [LARGE SCALE GENOMIC DNA]</scope>
</reference>
<keyword evidence="11" id="KW-1133">Transmembrane helix</keyword>
<dbReference type="GO" id="GO:0004497">
    <property type="term" value="F:monooxygenase activity"/>
    <property type="evidence" value="ECO:0007669"/>
    <property type="project" value="UniProtKB-KW"/>
</dbReference>
<evidence type="ECO:0000256" key="1">
    <source>
        <dbReference type="ARBA" id="ARBA00001971"/>
    </source>
</evidence>
<dbReference type="InterPro" id="IPR036396">
    <property type="entry name" value="Cyt_P450_sf"/>
</dbReference>
<evidence type="ECO:0000256" key="5">
    <source>
        <dbReference type="ARBA" id="ARBA00022723"/>
    </source>
</evidence>
<comment type="similarity">
    <text evidence="3 10">Belongs to the cytochrome P450 family.</text>
</comment>
<protein>
    <submittedName>
        <fullName evidence="12">Cytochrome P450 3A24-like</fullName>
    </submittedName>
</protein>